<evidence type="ECO:0000313" key="2">
    <source>
        <dbReference type="Proteomes" id="UP001446205"/>
    </source>
</evidence>
<gene>
    <name evidence="1" type="ORF">WOB96_11035</name>
</gene>
<protein>
    <recommendedName>
        <fullName evidence="3">Phage protein</fullName>
    </recommendedName>
</protein>
<dbReference type="RefSeq" id="WP_341371352.1">
    <property type="nucleotide sequence ID" value="NZ_JBBPCO010000011.1"/>
</dbReference>
<accession>A0ABU9D9U3</accession>
<evidence type="ECO:0008006" key="3">
    <source>
        <dbReference type="Google" id="ProtNLM"/>
    </source>
</evidence>
<dbReference type="EMBL" id="JBBPCO010000011">
    <property type="protein sequence ID" value="MEK8090295.1"/>
    <property type="molecule type" value="Genomic_DNA"/>
</dbReference>
<name>A0ABU9D9U3_9PROT</name>
<reference evidence="1 2" key="1">
    <citation type="submission" date="2024-04" db="EMBL/GenBank/DDBJ databases">
        <authorList>
            <person name="Abashina T."/>
            <person name="Shaikin A."/>
        </authorList>
    </citation>
    <scope>NUCLEOTIDE SEQUENCE [LARGE SCALE GENOMIC DNA]</scope>
    <source>
        <strain evidence="1 2">AAFK</strain>
    </source>
</reference>
<sequence length="291" mass="32248">MNKLLKLKSWLTVPEAAKYMSALFEEDVTEADVLRMALDHRLQLSVYFVNHAEAKPGKVVPLSSAKKMTLKPPFVSSEEEQEIIMGIPVRVLLSNIESQMCAESLKLIFGDALPEGVINIDEDHPVTINGIWNLPMIGNESLDIEHQYQQLTGGPAVTLQGLDGAFVTRNDGQIWQLQERYDPGERKSYCYPAGSLPIDSVLVVRTEALRELENSVSGSSINRSKSAETKGRRTLLTIIAAVFQHSKIDYNARGAAQRIKEMTEALGAPIDDGTIAKVLREIDDALESRMK</sequence>
<organism evidence="1 2">
    <name type="scientific">Thermithiobacillus plumbiphilus</name>
    <dbReference type="NCBI Taxonomy" id="1729899"/>
    <lineage>
        <taxon>Bacteria</taxon>
        <taxon>Pseudomonadati</taxon>
        <taxon>Pseudomonadota</taxon>
        <taxon>Acidithiobacillia</taxon>
        <taxon>Acidithiobacillales</taxon>
        <taxon>Thermithiobacillaceae</taxon>
        <taxon>Thermithiobacillus</taxon>
    </lineage>
</organism>
<proteinExistence type="predicted"/>
<keyword evidence="2" id="KW-1185">Reference proteome</keyword>
<dbReference type="Proteomes" id="UP001446205">
    <property type="component" value="Unassembled WGS sequence"/>
</dbReference>
<evidence type="ECO:0000313" key="1">
    <source>
        <dbReference type="EMBL" id="MEK8090295.1"/>
    </source>
</evidence>
<comment type="caution">
    <text evidence="1">The sequence shown here is derived from an EMBL/GenBank/DDBJ whole genome shotgun (WGS) entry which is preliminary data.</text>
</comment>